<reference evidence="3" key="1">
    <citation type="submission" date="2017-03" db="EMBL/GenBank/DDBJ databases">
        <title>Phytopthora megakarya and P. palmivora, two closely related causual agents of cacao black pod achieved similar genome size and gene model numbers by different mechanisms.</title>
        <authorList>
            <person name="Ali S."/>
            <person name="Shao J."/>
            <person name="Larry D.J."/>
            <person name="Kronmiller B."/>
            <person name="Shen D."/>
            <person name="Strem M.D."/>
            <person name="Melnick R.L."/>
            <person name="Guiltinan M.J."/>
            <person name="Tyler B.M."/>
            <person name="Meinhardt L.W."/>
            <person name="Bailey B.A."/>
        </authorList>
    </citation>
    <scope>NUCLEOTIDE SEQUENCE [LARGE SCALE GENOMIC DNA]</scope>
    <source>
        <strain evidence="3">zdho120</strain>
    </source>
</reference>
<dbReference type="Proteomes" id="UP000198211">
    <property type="component" value="Unassembled WGS sequence"/>
</dbReference>
<name>A0A225VJE7_9STRA</name>
<feature type="region of interest" description="Disordered" evidence="1">
    <location>
        <begin position="1"/>
        <end position="119"/>
    </location>
</feature>
<protein>
    <submittedName>
        <fullName evidence="2">Uncharacterized protein</fullName>
    </submittedName>
</protein>
<feature type="compositionally biased region" description="Basic and acidic residues" evidence="1">
    <location>
        <begin position="1"/>
        <end position="10"/>
    </location>
</feature>
<evidence type="ECO:0000313" key="3">
    <source>
        <dbReference type="Proteomes" id="UP000198211"/>
    </source>
</evidence>
<feature type="compositionally biased region" description="Basic and acidic residues" evidence="1">
    <location>
        <begin position="25"/>
        <end position="41"/>
    </location>
</feature>
<dbReference type="AlphaFoldDB" id="A0A225VJE7"/>
<keyword evidence="3" id="KW-1185">Reference proteome</keyword>
<organism evidence="2 3">
    <name type="scientific">Phytophthora megakarya</name>
    <dbReference type="NCBI Taxonomy" id="4795"/>
    <lineage>
        <taxon>Eukaryota</taxon>
        <taxon>Sar</taxon>
        <taxon>Stramenopiles</taxon>
        <taxon>Oomycota</taxon>
        <taxon>Peronosporomycetes</taxon>
        <taxon>Peronosporales</taxon>
        <taxon>Peronosporaceae</taxon>
        <taxon>Phytophthora</taxon>
    </lineage>
</organism>
<evidence type="ECO:0000313" key="2">
    <source>
        <dbReference type="EMBL" id="OWZ04640.1"/>
    </source>
</evidence>
<accession>A0A225VJE7</accession>
<feature type="compositionally biased region" description="Basic and acidic residues" evidence="1">
    <location>
        <begin position="89"/>
        <end position="100"/>
    </location>
</feature>
<gene>
    <name evidence="2" type="ORF">PHMEG_00023423</name>
</gene>
<proteinExistence type="predicted"/>
<evidence type="ECO:0000256" key="1">
    <source>
        <dbReference type="SAM" id="MobiDB-lite"/>
    </source>
</evidence>
<dbReference type="OrthoDB" id="125247at2759"/>
<comment type="caution">
    <text evidence="2">The sequence shown here is derived from an EMBL/GenBank/DDBJ whole genome shotgun (WGS) entry which is preliminary data.</text>
</comment>
<sequence>MTEEHKRDLDREEDQDDYDMGGGSDVEKPSDPDHPTLDKMLKKYRGAASPVPTPELRYLASEKDGSKQSCTPASPDPAIKPKPKSKPRSTGDPKPSKDTGLEEEDQELEADTSAGGDEDEDDVIMLLLGVPEPEALGILDPAVIPTVTTQATAVVFAPDNVCIPGRQQTRQYNIVDVDPWVIQRINTLTIMTMTLEVLSRALPFRPEWILPSHLPRSAVPRSGQYCSHLITGQNVRDLMVALPWNVLTGANIPEPMSFEITVDGRLGFLIERYSAVEFQDRIAYWESTHRFPVPSSLIRSDPYLATFVVERKNHRTHAGARWKQILNPFLIAMREGWRDLDLLLDSYFLHFQRTDEVAWYPGIEARSANLADPQLNRREPADLIEALAECVPRIRGVLITDGIMQVTPLAGSLVSPISILDPAILRLEGFVEIYPILI</sequence>
<feature type="compositionally biased region" description="Acidic residues" evidence="1">
    <location>
        <begin position="101"/>
        <end position="119"/>
    </location>
</feature>
<dbReference type="EMBL" id="NBNE01004854">
    <property type="protein sequence ID" value="OWZ04640.1"/>
    <property type="molecule type" value="Genomic_DNA"/>
</dbReference>